<proteinExistence type="predicted"/>
<dbReference type="AlphaFoldDB" id="A0A3N2GRR1"/>
<gene>
    <name evidence="1" type="ORF">EDD35_1313</name>
</gene>
<accession>A0A3N2GRR1</accession>
<name>A0A3N2GRR1_9PSEU</name>
<reference evidence="1 2" key="1">
    <citation type="submission" date="2018-11" db="EMBL/GenBank/DDBJ databases">
        <title>Sequencing the genomes of 1000 actinobacteria strains.</title>
        <authorList>
            <person name="Klenk H.-P."/>
        </authorList>
    </citation>
    <scope>NUCLEOTIDE SEQUENCE [LARGE SCALE GENOMIC DNA]</scope>
    <source>
        <strain evidence="1 2">DSM 44348</strain>
    </source>
</reference>
<dbReference type="Proteomes" id="UP000274843">
    <property type="component" value="Unassembled WGS sequence"/>
</dbReference>
<comment type="caution">
    <text evidence="1">The sequence shown here is derived from an EMBL/GenBank/DDBJ whole genome shotgun (WGS) entry which is preliminary data.</text>
</comment>
<sequence length="58" mass="6344">MGRLTMADTSTLCRTCGDSGGWILETDVDPVTGLITSREAPCPRCRPAPRRQDDLFGF</sequence>
<protein>
    <submittedName>
        <fullName evidence="1">Uncharacterized protein</fullName>
    </submittedName>
</protein>
<dbReference type="EMBL" id="RKHY01000001">
    <property type="protein sequence ID" value="ROS39020.1"/>
    <property type="molecule type" value="Genomic_DNA"/>
</dbReference>
<evidence type="ECO:0000313" key="1">
    <source>
        <dbReference type="EMBL" id="ROS39020.1"/>
    </source>
</evidence>
<organism evidence="1 2">
    <name type="scientific">Amycolatopsis thermoflava</name>
    <dbReference type="NCBI Taxonomy" id="84480"/>
    <lineage>
        <taxon>Bacteria</taxon>
        <taxon>Bacillati</taxon>
        <taxon>Actinomycetota</taxon>
        <taxon>Actinomycetes</taxon>
        <taxon>Pseudonocardiales</taxon>
        <taxon>Pseudonocardiaceae</taxon>
        <taxon>Amycolatopsis</taxon>
        <taxon>Amycolatopsis methanolica group</taxon>
    </lineage>
</organism>
<keyword evidence="2" id="KW-1185">Reference proteome</keyword>
<evidence type="ECO:0000313" key="2">
    <source>
        <dbReference type="Proteomes" id="UP000274843"/>
    </source>
</evidence>